<reference evidence="1 2" key="1">
    <citation type="submission" date="2019-04" db="EMBL/GenBank/DDBJ databases">
        <title>Streptomyces oryziradicis sp. nov., a novel actinomycete isolated from rhizosphere soil of rice (Oryza sativa L.).</title>
        <authorList>
            <person name="Li C."/>
        </authorList>
    </citation>
    <scope>NUCLEOTIDE SEQUENCE [LARGE SCALE GENOMIC DNA]</scope>
    <source>
        <strain evidence="1 2">NEAU-C40</strain>
    </source>
</reference>
<evidence type="ECO:0008006" key="3">
    <source>
        <dbReference type="Google" id="ProtNLM"/>
    </source>
</evidence>
<dbReference type="OrthoDB" id="4069019at2"/>
<proteinExistence type="predicted"/>
<evidence type="ECO:0000313" key="2">
    <source>
        <dbReference type="Proteomes" id="UP000305778"/>
    </source>
</evidence>
<dbReference type="RefSeq" id="WP_136724457.1">
    <property type="nucleotide sequence ID" value="NZ_SUMC01000012.1"/>
</dbReference>
<gene>
    <name evidence="1" type="ORF">FCI23_15435</name>
</gene>
<dbReference type="AlphaFoldDB" id="A0A4U0SM10"/>
<evidence type="ECO:0000313" key="1">
    <source>
        <dbReference type="EMBL" id="TKA10696.1"/>
    </source>
</evidence>
<dbReference type="EMBL" id="SUMC01000012">
    <property type="protein sequence ID" value="TKA10696.1"/>
    <property type="molecule type" value="Genomic_DNA"/>
</dbReference>
<name>A0A4U0SM10_9ACTN</name>
<organism evidence="1 2">
    <name type="scientific">Actinacidiphila oryziradicis</name>
    <dbReference type="NCBI Taxonomy" id="2571141"/>
    <lineage>
        <taxon>Bacteria</taxon>
        <taxon>Bacillati</taxon>
        <taxon>Actinomycetota</taxon>
        <taxon>Actinomycetes</taxon>
        <taxon>Kitasatosporales</taxon>
        <taxon>Streptomycetaceae</taxon>
        <taxon>Actinacidiphila</taxon>
    </lineage>
</organism>
<sequence length="342" mass="37950">MPFLHSLVAVSRMMRHTPHIGADLPPDDTVRLDAPDERLAAASTGLLDGDFKPVSELLARTRETAWWEARDRYVGWLAEQHLIAAGRSGPRDAPGRSWLDTWWDADPDDPDLALLHAEIAVRGAWRTGRGHVARLHDAGPQVRTAAEAAPGDPVPWRIALTRARGLRAPREEFDALWAQAVARSPHHYGCHVSALRFLREDPASPPEEYLAFAEDAAERVLPGSLVNALPLIASYEYLLSGGRGADSYIDDAVDRALQLSAWHERGDREPAEVRNVLTQVLILRKRWPEALDQFRAIGIHATSFPWSRTGEPLHEFLEMRTGVRVQLASTVRLTARAGGPYA</sequence>
<accession>A0A4U0SM10</accession>
<comment type="caution">
    <text evidence="1">The sequence shown here is derived from an EMBL/GenBank/DDBJ whole genome shotgun (WGS) entry which is preliminary data.</text>
</comment>
<dbReference type="Proteomes" id="UP000305778">
    <property type="component" value="Unassembled WGS sequence"/>
</dbReference>
<keyword evidence="2" id="KW-1185">Reference proteome</keyword>
<protein>
    <recommendedName>
        <fullName evidence="3">DUF4034 domain-containing protein</fullName>
    </recommendedName>
</protein>